<organism evidence="1 2">
    <name type="scientific">Neolentinus lepideus HHB14362 ss-1</name>
    <dbReference type="NCBI Taxonomy" id="1314782"/>
    <lineage>
        <taxon>Eukaryota</taxon>
        <taxon>Fungi</taxon>
        <taxon>Dikarya</taxon>
        <taxon>Basidiomycota</taxon>
        <taxon>Agaricomycotina</taxon>
        <taxon>Agaricomycetes</taxon>
        <taxon>Gloeophyllales</taxon>
        <taxon>Gloeophyllaceae</taxon>
        <taxon>Neolentinus</taxon>
    </lineage>
</organism>
<protein>
    <submittedName>
        <fullName evidence="1">Uncharacterized protein</fullName>
    </submittedName>
</protein>
<dbReference type="EMBL" id="KV425556">
    <property type="protein sequence ID" value="KZT28742.1"/>
    <property type="molecule type" value="Genomic_DNA"/>
</dbReference>
<name>A0A165UV13_9AGAM</name>
<reference evidence="1 2" key="1">
    <citation type="journal article" date="2016" name="Mol. Biol. Evol.">
        <title>Comparative Genomics of Early-Diverging Mushroom-Forming Fungi Provides Insights into the Origins of Lignocellulose Decay Capabilities.</title>
        <authorList>
            <person name="Nagy L.G."/>
            <person name="Riley R."/>
            <person name="Tritt A."/>
            <person name="Adam C."/>
            <person name="Daum C."/>
            <person name="Floudas D."/>
            <person name="Sun H."/>
            <person name="Yadav J.S."/>
            <person name="Pangilinan J."/>
            <person name="Larsson K.H."/>
            <person name="Matsuura K."/>
            <person name="Barry K."/>
            <person name="Labutti K."/>
            <person name="Kuo R."/>
            <person name="Ohm R.A."/>
            <person name="Bhattacharya S.S."/>
            <person name="Shirouzu T."/>
            <person name="Yoshinaga Y."/>
            <person name="Martin F.M."/>
            <person name="Grigoriev I.V."/>
            <person name="Hibbett D.S."/>
        </authorList>
    </citation>
    <scope>NUCLEOTIDE SEQUENCE [LARGE SCALE GENOMIC DNA]</scope>
    <source>
        <strain evidence="1 2">HHB14362 ss-1</strain>
    </source>
</reference>
<dbReference type="AlphaFoldDB" id="A0A165UV13"/>
<dbReference type="InParanoid" id="A0A165UV13"/>
<dbReference type="Proteomes" id="UP000076761">
    <property type="component" value="Unassembled WGS sequence"/>
</dbReference>
<evidence type="ECO:0000313" key="2">
    <source>
        <dbReference type="Proteomes" id="UP000076761"/>
    </source>
</evidence>
<evidence type="ECO:0000313" key="1">
    <source>
        <dbReference type="EMBL" id="KZT28742.1"/>
    </source>
</evidence>
<keyword evidence="2" id="KW-1185">Reference proteome</keyword>
<accession>A0A165UV13</accession>
<gene>
    <name evidence="1" type="ORF">NEOLEDRAFT_1145545</name>
</gene>
<proteinExistence type="predicted"/>
<sequence>MTAWPLADLMPSTAFRSNTLVMHVKKLCKDPSPSLLGVTLDVLQSAEGRKSTLDVPHPMLLGVSKRAGSALLWRQARIAPPSDMNMYKLYERRFYRKDEALKFAETMKSIDANNGEAYIDALAKVDAAEKVGDIHVFDIRSTMRGLAHKREGKVGKDTARAWNSIKDDLIQFLQEKYIHCSAKEKDVWRYA</sequence>